<protein>
    <submittedName>
        <fullName evidence="7">Unannotated protein</fullName>
    </submittedName>
</protein>
<feature type="transmembrane region" description="Helical" evidence="6">
    <location>
        <begin position="175"/>
        <end position="193"/>
    </location>
</feature>
<keyword evidence="4 6" id="KW-1133">Transmembrane helix</keyword>
<evidence type="ECO:0000256" key="3">
    <source>
        <dbReference type="ARBA" id="ARBA00022692"/>
    </source>
</evidence>
<accession>A0A6J6YK69</accession>
<dbReference type="InterPro" id="IPR036259">
    <property type="entry name" value="MFS_trans_sf"/>
</dbReference>
<dbReference type="SUPFAM" id="SSF103473">
    <property type="entry name" value="MFS general substrate transporter"/>
    <property type="match status" value="1"/>
</dbReference>
<feature type="transmembrane region" description="Helical" evidence="6">
    <location>
        <begin position="385"/>
        <end position="405"/>
    </location>
</feature>
<evidence type="ECO:0000256" key="5">
    <source>
        <dbReference type="ARBA" id="ARBA00023136"/>
    </source>
</evidence>
<comment type="subcellular location">
    <subcellularLocation>
        <location evidence="1">Cell membrane</location>
        <topology evidence="1">Multi-pass membrane protein</topology>
    </subcellularLocation>
</comment>
<dbReference type="Gene3D" id="1.20.1250.20">
    <property type="entry name" value="MFS general substrate transporter like domains"/>
    <property type="match status" value="1"/>
</dbReference>
<feature type="transmembrane region" description="Helical" evidence="6">
    <location>
        <begin position="255"/>
        <end position="272"/>
    </location>
</feature>
<keyword evidence="5 6" id="KW-0472">Membrane</keyword>
<sequence length="422" mass="42699">MSVEAIRAPSSPRRTSSAYMAAVGCSVAGSAAGFLGATGTTNAAGNPGNGAVYTGIYVSAVLLTSALVIPYAPTLSHRLGARSLFIKCKAVTAVVWLAVGFLLLAGVPGMPLLLVLSPVLGALSGLGSVVSPVMNKAYLAAPGMAAAFARMAVISGIAWGIGSLAGGLLLDVAPLGWGLIVNGLLTIPLAVIVSRFAPLAALSDPIERGRPWHDVWGSLRGSEALRRVTLLACVVALCIAPLALLLVPITQDLRHQPLLVGSGLLMAAMALGEAFSPKLVRRLSIGHADLPSSAVTAIGAGVVLILFGISSLLLSGPVELGVWTLISVAFGVFRFASRAFTIGATAESRAPELTASSLATMMLVAGLFAPLGTFVWSLLIGYFSASTAVLCGGTAMIVLGIPILISTQSPNSRNSAGGVAAE</sequence>
<name>A0A6J6YK69_9ZZZZ</name>
<feature type="transmembrane region" description="Helical" evidence="6">
    <location>
        <begin position="228"/>
        <end position="249"/>
    </location>
</feature>
<feature type="transmembrane region" description="Helical" evidence="6">
    <location>
        <begin position="358"/>
        <end position="379"/>
    </location>
</feature>
<dbReference type="PROSITE" id="PS51257">
    <property type="entry name" value="PROKAR_LIPOPROTEIN"/>
    <property type="match status" value="1"/>
</dbReference>
<feature type="transmembrane region" description="Helical" evidence="6">
    <location>
        <begin position="147"/>
        <end position="169"/>
    </location>
</feature>
<dbReference type="InterPro" id="IPR011701">
    <property type="entry name" value="MFS"/>
</dbReference>
<evidence type="ECO:0000313" key="7">
    <source>
        <dbReference type="EMBL" id="CAB4809479.1"/>
    </source>
</evidence>
<keyword evidence="3 6" id="KW-0812">Transmembrane</keyword>
<dbReference type="GO" id="GO:0005886">
    <property type="term" value="C:plasma membrane"/>
    <property type="evidence" value="ECO:0007669"/>
    <property type="project" value="UniProtKB-SubCell"/>
</dbReference>
<evidence type="ECO:0000256" key="2">
    <source>
        <dbReference type="ARBA" id="ARBA00022475"/>
    </source>
</evidence>
<dbReference type="PANTHER" id="PTHR23513:SF6">
    <property type="entry name" value="MAJOR FACILITATOR SUPERFAMILY ASSOCIATED DOMAIN-CONTAINING PROTEIN"/>
    <property type="match status" value="1"/>
</dbReference>
<evidence type="ECO:0000256" key="1">
    <source>
        <dbReference type="ARBA" id="ARBA00004651"/>
    </source>
</evidence>
<feature type="transmembrane region" description="Helical" evidence="6">
    <location>
        <begin position="293"/>
        <end position="314"/>
    </location>
</feature>
<dbReference type="GO" id="GO:0022857">
    <property type="term" value="F:transmembrane transporter activity"/>
    <property type="evidence" value="ECO:0007669"/>
    <property type="project" value="InterPro"/>
</dbReference>
<dbReference type="Pfam" id="PF07690">
    <property type="entry name" value="MFS_1"/>
    <property type="match status" value="1"/>
</dbReference>
<reference evidence="7" key="1">
    <citation type="submission" date="2020-05" db="EMBL/GenBank/DDBJ databases">
        <authorList>
            <person name="Chiriac C."/>
            <person name="Salcher M."/>
            <person name="Ghai R."/>
            <person name="Kavagutti S V."/>
        </authorList>
    </citation>
    <scope>NUCLEOTIDE SEQUENCE</scope>
</reference>
<evidence type="ECO:0000256" key="6">
    <source>
        <dbReference type="SAM" id="Phobius"/>
    </source>
</evidence>
<dbReference type="AlphaFoldDB" id="A0A6J6YK69"/>
<evidence type="ECO:0000256" key="4">
    <source>
        <dbReference type="ARBA" id="ARBA00022989"/>
    </source>
</evidence>
<feature type="transmembrane region" description="Helical" evidence="6">
    <location>
        <begin position="17"/>
        <end position="38"/>
    </location>
</feature>
<dbReference type="PANTHER" id="PTHR23513">
    <property type="entry name" value="INTEGRAL MEMBRANE EFFLUX PROTEIN-RELATED"/>
    <property type="match status" value="1"/>
</dbReference>
<feature type="transmembrane region" description="Helical" evidence="6">
    <location>
        <begin position="320"/>
        <end position="337"/>
    </location>
</feature>
<gene>
    <name evidence="7" type="ORF">UFOPK3046_01051</name>
</gene>
<feature type="transmembrane region" description="Helical" evidence="6">
    <location>
        <begin position="84"/>
        <end position="106"/>
    </location>
</feature>
<keyword evidence="2" id="KW-1003">Cell membrane</keyword>
<dbReference type="EMBL" id="CAFAAQ010000087">
    <property type="protein sequence ID" value="CAB4809479.1"/>
    <property type="molecule type" value="Genomic_DNA"/>
</dbReference>
<proteinExistence type="predicted"/>
<feature type="transmembrane region" description="Helical" evidence="6">
    <location>
        <begin position="50"/>
        <end position="72"/>
    </location>
</feature>
<organism evidence="7">
    <name type="scientific">freshwater metagenome</name>
    <dbReference type="NCBI Taxonomy" id="449393"/>
    <lineage>
        <taxon>unclassified sequences</taxon>
        <taxon>metagenomes</taxon>
        <taxon>ecological metagenomes</taxon>
    </lineage>
</organism>